<dbReference type="EMBL" id="VSSQ01002267">
    <property type="protein sequence ID" value="MPM14374.1"/>
    <property type="molecule type" value="Genomic_DNA"/>
</dbReference>
<dbReference type="InterPro" id="IPR039672">
    <property type="entry name" value="MFS_2"/>
</dbReference>
<feature type="transmembrane region" description="Helical" evidence="3">
    <location>
        <begin position="346"/>
        <end position="375"/>
    </location>
</feature>
<reference evidence="4" key="1">
    <citation type="submission" date="2019-08" db="EMBL/GenBank/DDBJ databases">
        <authorList>
            <person name="Kucharzyk K."/>
            <person name="Murdoch R.W."/>
            <person name="Higgins S."/>
            <person name="Loffler F."/>
        </authorList>
    </citation>
    <scope>NUCLEOTIDE SEQUENCE</scope>
</reference>
<keyword evidence="3" id="KW-0812">Transmembrane</keyword>
<dbReference type="AlphaFoldDB" id="A0A644XJY2"/>
<feature type="transmembrane region" description="Helical" evidence="3">
    <location>
        <begin position="170"/>
        <end position="189"/>
    </location>
</feature>
<feature type="transmembrane region" description="Helical" evidence="3">
    <location>
        <begin position="129"/>
        <end position="149"/>
    </location>
</feature>
<feature type="transmembrane region" description="Helical" evidence="3">
    <location>
        <begin position="396"/>
        <end position="421"/>
    </location>
</feature>
<evidence type="ECO:0000256" key="2">
    <source>
        <dbReference type="ARBA" id="ARBA00022847"/>
    </source>
</evidence>
<dbReference type="PANTHER" id="PTHR11328:SF36">
    <property type="entry name" value="MELIBIOSE PERMEASE"/>
    <property type="match status" value="1"/>
</dbReference>
<keyword evidence="3" id="KW-0472">Membrane</keyword>
<dbReference type="NCBIfam" id="TIGR00792">
    <property type="entry name" value="gph"/>
    <property type="match status" value="1"/>
</dbReference>
<feature type="transmembrane region" description="Helical" evidence="3">
    <location>
        <begin position="252"/>
        <end position="281"/>
    </location>
</feature>
<evidence type="ECO:0008006" key="5">
    <source>
        <dbReference type="Google" id="ProtNLM"/>
    </source>
</evidence>
<proteinExistence type="predicted"/>
<dbReference type="SUPFAM" id="SSF103473">
    <property type="entry name" value="MFS general substrate transporter"/>
    <property type="match status" value="1"/>
</dbReference>
<sequence length="610" mass="67746">METNGSVTTGAPGAVSEAEALRRKTFNRNKWFFSVSGIGRDMSYALIDSFLLIYIQFGVSLTLAQFTALSLIIGVGGRIWDALNDPLMGAIIEGSHLRWGKFRPWILLGAILCGFVIITMFNVQSVTGWRFVVFMTVMYLLWESTFTMNDIGYWAMLPSLSSVKEERNSVTTLTVLFAGVGAILAQGLIPQVTVGDMRAGYRFVAILVAAVFIGCQLLAFFGVKETKRAKVEQTENISLKKMWKTIIRNDQVLWMTLSMLFYNVGSTMITALAANLIYLEIGYNGTLYFYVVVAYGLTMVGVNALYPWLAGKLGRKKLQNLSIAAAIVGYLVIAAMGWTSFFPFNIWLLCAFCILVSAGQSLFYMTCIINMANCVEYNDFKYGERNEAVVSTLRPFMAKFASAMHTLLVTLVLAISGAFLLSQSISTLETQRDFFDRQDLAGQSYYITEVKGYLEEFEGLTSDTPEFTAAEEAVAAEISANEVMNKFQLDAKYVPALDAAMVVKTAADGTSTELGRLGEFDTAQLVSDGSKYSLVIDDLKSGQESAANLKFRDQSTLSMRIWIRAAITIIPIILLLAALYTQRKKFVIDEDYYDSMLCEINRRKEENGQS</sequence>
<keyword evidence="1" id="KW-0813">Transport</keyword>
<name>A0A644XJY2_9ZZZZ</name>
<organism evidence="4">
    <name type="scientific">bioreactor metagenome</name>
    <dbReference type="NCBI Taxonomy" id="1076179"/>
    <lineage>
        <taxon>unclassified sequences</taxon>
        <taxon>metagenomes</taxon>
        <taxon>ecological metagenomes</taxon>
    </lineage>
</organism>
<accession>A0A644XJY2</accession>
<dbReference type="Pfam" id="PF13347">
    <property type="entry name" value="MFS_2"/>
    <property type="match status" value="1"/>
</dbReference>
<keyword evidence="2" id="KW-0769">Symport</keyword>
<dbReference type="PANTHER" id="PTHR11328">
    <property type="entry name" value="MAJOR FACILITATOR SUPERFAMILY DOMAIN-CONTAINING PROTEIN"/>
    <property type="match status" value="1"/>
</dbReference>
<dbReference type="GO" id="GO:0005886">
    <property type="term" value="C:plasma membrane"/>
    <property type="evidence" value="ECO:0007669"/>
    <property type="project" value="TreeGrafter"/>
</dbReference>
<evidence type="ECO:0000256" key="1">
    <source>
        <dbReference type="ARBA" id="ARBA00022448"/>
    </source>
</evidence>
<dbReference type="InterPro" id="IPR001927">
    <property type="entry name" value="Na/Gal_symport"/>
</dbReference>
<comment type="caution">
    <text evidence="4">The sequence shown here is derived from an EMBL/GenBank/DDBJ whole genome shotgun (WGS) entry which is preliminary data.</text>
</comment>
<dbReference type="GO" id="GO:0006814">
    <property type="term" value="P:sodium ion transport"/>
    <property type="evidence" value="ECO:0007669"/>
    <property type="project" value="InterPro"/>
</dbReference>
<gene>
    <name evidence="4" type="ORF">SDC9_60736</name>
</gene>
<protein>
    <recommendedName>
        <fullName evidence="5">Melibiose carrier protein</fullName>
    </recommendedName>
</protein>
<feature type="transmembrane region" description="Helical" evidence="3">
    <location>
        <begin position="201"/>
        <end position="223"/>
    </location>
</feature>
<feature type="transmembrane region" description="Helical" evidence="3">
    <location>
        <begin position="321"/>
        <end position="340"/>
    </location>
</feature>
<feature type="transmembrane region" description="Helical" evidence="3">
    <location>
        <begin position="561"/>
        <end position="580"/>
    </location>
</feature>
<feature type="transmembrane region" description="Helical" evidence="3">
    <location>
        <begin position="287"/>
        <end position="309"/>
    </location>
</feature>
<dbReference type="InterPro" id="IPR036259">
    <property type="entry name" value="MFS_trans_sf"/>
</dbReference>
<dbReference type="GO" id="GO:0008643">
    <property type="term" value="P:carbohydrate transport"/>
    <property type="evidence" value="ECO:0007669"/>
    <property type="project" value="InterPro"/>
</dbReference>
<keyword evidence="3" id="KW-1133">Transmembrane helix</keyword>
<evidence type="ECO:0000256" key="3">
    <source>
        <dbReference type="SAM" id="Phobius"/>
    </source>
</evidence>
<evidence type="ECO:0000313" key="4">
    <source>
        <dbReference type="EMBL" id="MPM14374.1"/>
    </source>
</evidence>
<dbReference type="Gene3D" id="1.20.1250.20">
    <property type="entry name" value="MFS general substrate transporter like domains"/>
    <property type="match status" value="2"/>
</dbReference>
<feature type="transmembrane region" description="Helical" evidence="3">
    <location>
        <begin position="104"/>
        <end position="123"/>
    </location>
</feature>
<dbReference type="GO" id="GO:0015293">
    <property type="term" value="F:symporter activity"/>
    <property type="evidence" value="ECO:0007669"/>
    <property type="project" value="UniProtKB-KW"/>
</dbReference>